<name>A0AAP9HAZ3_9GAMM</name>
<keyword evidence="6" id="KW-1185">Reference proteome</keyword>
<comment type="similarity">
    <text evidence="1">Belongs to the esterase D family.</text>
</comment>
<reference evidence="5" key="1">
    <citation type="submission" date="2017-11" db="EMBL/GenBank/DDBJ databases">
        <title>Genome sequence of Pantoea sp. MSR2.</title>
        <authorList>
            <person name="Nascimento F.X."/>
        </authorList>
    </citation>
    <scope>NUCLEOTIDE SEQUENCE [LARGE SCALE GENOMIC DNA]</scope>
    <source>
        <strain evidence="5">MSR2</strain>
        <plasmid evidence="5">pmsr2b</plasmid>
    </source>
</reference>
<accession>A0AAP9HAZ3</accession>
<keyword evidence="4" id="KW-0614">Plasmid</keyword>
<dbReference type="GO" id="GO:0016788">
    <property type="term" value="F:hydrolase activity, acting on ester bonds"/>
    <property type="evidence" value="ECO:0007669"/>
    <property type="project" value="TreeGrafter"/>
</dbReference>
<dbReference type="InterPro" id="IPR029058">
    <property type="entry name" value="AB_hydrolase_fold"/>
</dbReference>
<organism evidence="4 5">
    <name type="scientific">Pantoea phytobeneficialis</name>
    <dbReference type="NCBI Taxonomy" id="2052056"/>
    <lineage>
        <taxon>Bacteria</taxon>
        <taxon>Pseudomonadati</taxon>
        <taxon>Pseudomonadota</taxon>
        <taxon>Gammaproteobacteria</taxon>
        <taxon>Enterobacterales</taxon>
        <taxon>Erwiniaceae</taxon>
        <taxon>Pantoea</taxon>
    </lineage>
</organism>
<geneLocation type="plasmid" evidence="4">
    <name>pMSR2B</name>
</geneLocation>
<evidence type="ECO:0000313" key="3">
    <source>
        <dbReference type="EMBL" id="MDO6407426.1"/>
    </source>
</evidence>
<evidence type="ECO:0000313" key="6">
    <source>
        <dbReference type="Proteomes" id="UP001171299"/>
    </source>
</evidence>
<gene>
    <name evidence="4" type="ORF">CTZ24_23955</name>
    <name evidence="3" type="ORF">Q3404_12650</name>
</gene>
<evidence type="ECO:0000256" key="1">
    <source>
        <dbReference type="ARBA" id="ARBA00005622"/>
    </source>
</evidence>
<reference evidence="3" key="3">
    <citation type="submission" date="2023-07" db="EMBL/GenBank/DDBJ databases">
        <title>The extreme plant-growth-promoting properties of Pantoea phytobeneficialis PF55 revealed by functional and genomic analysis.</title>
        <authorList>
            <person name="Nascimento F.X."/>
            <person name="Marcio R.J."/>
        </authorList>
    </citation>
    <scope>NUCLEOTIDE SEQUENCE</scope>
    <source>
        <strain evidence="3">PF55</strain>
    </source>
</reference>
<dbReference type="Pfam" id="PF00756">
    <property type="entry name" value="Esterase"/>
    <property type="match status" value="1"/>
</dbReference>
<reference evidence="4" key="2">
    <citation type="journal article" date="2020" name="Environ. Microbiol.">
        <title>The extreme plant-growth-promoting properties of Pantoea phytobeneficialis MSR2 revealed by functional and genomic analysis.</title>
        <authorList>
            <person name="Nascimento F.X."/>
            <person name="Hernandez A.G."/>
            <person name="Glick B.R."/>
            <person name="Rossi M.J."/>
        </authorList>
    </citation>
    <scope>NUCLEOTIDE SEQUENCE</scope>
    <source>
        <strain evidence="4">MSR2</strain>
    </source>
</reference>
<dbReference type="InterPro" id="IPR052558">
    <property type="entry name" value="Siderophore_Hydrolase_D"/>
</dbReference>
<dbReference type="RefSeq" id="WP_244634081.1">
    <property type="nucleotide sequence ID" value="NZ_CP024638.1"/>
</dbReference>
<evidence type="ECO:0000313" key="4">
    <source>
        <dbReference type="EMBL" id="QGR09526.1"/>
    </source>
</evidence>
<dbReference type="PANTHER" id="PTHR40841">
    <property type="entry name" value="SIDEROPHORE TRIACETYLFUSARININE C ESTERASE"/>
    <property type="match status" value="1"/>
</dbReference>
<dbReference type="SUPFAM" id="SSF53474">
    <property type="entry name" value="alpha/beta-Hydrolases"/>
    <property type="match status" value="1"/>
</dbReference>
<proteinExistence type="inferred from homology"/>
<dbReference type="Proteomes" id="UP000424872">
    <property type="component" value="Plasmid pMSR2B"/>
</dbReference>
<dbReference type="EMBL" id="JAUOOM010000011">
    <property type="protein sequence ID" value="MDO6407426.1"/>
    <property type="molecule type" value="Genomic_DNA"/>
</dbReference>
<dbReference type="KEGG" id="ppho:CTZ24_23955"/>
<evidence type="ECO:0000313" key="5">
    <source>
        <dbReference type="Proteomes" id="UP000424872"/>
    </source>
</evidence>
<keyword evidence="2 3" id="KW-0378">Hydrolase</keyword>
<dbReference type="EMBL" id="CP024638">
    <property type="protein sequence ID" value="QGR09526.1"/>
    <property type="molecule type" value="Genomic_DNA"/>
</dbReference>
<geneLocation type="plasmid" evidence="5">
    <name>pmsr2b</name>
</geneLocation>
<dbReference type="InterPro" id="IPR000801">
    <property type="entry name" value="Esterase-like"/>
</dbReference>
<dbReference type="Proteomes" id="UP001171299">
    <property type="component" value="Unassembled WGS sequence"/>
</dbReference>
<protein>
    <submittedName>
        <fullName evidence="3">Alpha/beta hydrolase-fold protein</fullName>
    </submittedName>
    <submittedName>
        <fullName evidence="4">Salmochelin siderophore protein IroE</fullName>
    </submittedName>
</protein>
<evidence type="ECO:0000256" key="2">
    <source>
        <dbReference type="ARBA" id="ARBA00022801"/>
    </source>
</evidence>
<dbReference type="AlphaFoldDB" id="A0AAP9HAZ3"/>
<dbReference type="Gene3D" id="3.40.50.1820">
    <property type="entry name" value="alpha/beta hydrolase"/>
    <property type="match status" value="1"/>
</dbReference>
<dbReference type="PANTHER" id="PTHR40841:SF2">
    <property type="entry name" value="SIDEROPHORE-DEGRADING ESTERASE (EUROFUNG)"/>
    <property type="match status" value="1"/>
</dbReference>
<sequence>MNQSLYRKGIQGISALTFVFVCAGNCYARPDMTPLGPNIADKGSTFYHFSTRTFDSADGKRHYKVWTGVPDKHSPKAGFPILYMLDGNAVMDRLSDSFLKKLSEGSPPVLVVIGYQTTLPFDLQARTYDYTPTHFISRWDRHGRSVGGSTAFRHLVEETIAPASEKNLKINPAQRGLWGHSYGGLFVLDSWLSSNFFRSYYTASPSLDRVNNEMLAQITATSGEAFSHKRLDIMEGDDDEKRPQASAAPDRLRALRQAVETLRSNGVAATYSLFPGLPHGAMFTASFQATLLQMSEEK</sequence>